<dbReference type="InterPro" id="IPR017780">
    <property type="entry name" value="ABC_transptr_urea_ATP-bd_UrtE"/>
</dbReference>
<dbReference type="GO" id="GO:0015658">
    <property type="term" value="F:branched-chain amino acid transmembrane transporter activity"/>
    <property type="evidence" value="ECO:0007669"/>
    <property type="project" value="TreeGrafter"/>
</dbReference>
<dbReference type="SUPFAM" id="SSF52540">
    <property type="entry name" value="P-loop containing nucleoside triphosphate hydrolases"/>
    <property type="match status" value="1"/>
</dbReference>
<reference evidence="8" key="1">
    <citation type="submission" date="2016-10" db="EMBL/GenBank/DDBJ databases">
        <authorList>
            <person name="Varghese N."/>
            <person name="Submissions S."/>
        </authorList>
    </citation>
    <scope>NUCLEOTIDE SEQUENCE [LARGE SCALE GENOMIC DNA]</scope>
    <source>
        <strain evidence="8">DSM 23920</strain>
    </source>
</reference>
<dbReference type="EMBL" id="FNRL01000034">
    <property type="protein sequence ID" value="SEB05891.1"/>
    <property type="molecule type" value="Genomic_DNA"/>
</dbReference>
<keyword evidence="4 7" id="KW-0067">ATP-binding</keyword>
<dbReference type="RefSeq" id="WP_089765330.1">
    <property type="nucleotide sequence ID" value="NZ_BKAT01000056.1"/>
</dbReference>
<evidence type="ECO:0000256" key="5">
    <source>
        <dbReference type="ARBA" id="ARBA00022970"/>
    </source>
</evidence>
<dbReference type="InterPro" id="IPR052156">
    <property type="entry name" value="BCAA_Transport_ATP-bd_LivF"/>
</dbReference>
<keyword evidence="5" id="KW-0029">Amino-acid transport</keyword>
<dbReference type="Gene3D" id="3.40.50.300">
    <property type="entry name" value="P-loop containing nucleotide triphosphate hydrolases"/>
    <property type="match status" value="1"/>
</dbReference>
<evidence type="ECO:0000256" key="1">
    <source>
        <dbReference type="ARBA" id="ARBA00005417"/>
    </source>
</evidence>
<accession>A0A1H4G9D0</accession>
<dbReference type="Proteomes" id="UP000199656">
    <property type="component" value="Unassembled WGS sequence"/>
</dbReference>
<dbReference type="SMART" id="SM00382">
    <property type="entry name" value="AAA"/>
    <property type="match status" value="1"/>
</dbReference>
<evidence type="ECO:0000313" key="7">
    <source>
        <dbReference type="EMBL" id="SEB05891.1"/>
    </source>
</evidence>
<dbReference type="STRING" id="408074.SAMN05660909_05047"/>
<keyword evidence="3" id="KW-0547">Nucleotide-binding</keyword>
<dbReference type="GO" id="GO:0005524">
    <property type="term" value="F:ATP binding"/>
    <property type="evidence" value="ECO:0007669"/>
    <property type="project" value="UniProtKB-KW"/>
</dbReference>
<dbReference type="AlphaFoldDB" id="A0A1H4G9D0"/>
<dbReference type="GO" id="GO:0016887">
    <property type="term" value="F:ATP hydrolysis activity"/>
    <property type="evidence" value="ECO:0007669"/>
    <property type="project" value="InterPro"/>
</dbReference>
<dbReference type="CDD" id="cd03224">
    <property type="entry name" value="ABC_TM1139_LivF_branched"/>
    <property type="match status" value="1"/>
</dbReference>
<dbReference type="PANTHER" id="PTHR43820:SF5">
    <property type="entry name" value="HIGH-AFFINITY BRANCHED-CHAIN AMINO ACID TRANSPORT ATP-BINDING PROTEIN"/>
    <property type="match status" value="1"/>
</dbReference>
<gene>
    <name evidence="7" type="ORF">SAMN05660909_05047</name>
</gene>
<keyword evidence="8" id="KW-1185">Reference proteome</keyword>
<proteinExistence type="inferred from homology"/>
<dbReference type="NCBIfam" id="TIGR03410">
    <property type="entry name" value="urea_trans_UrtE"/>
    <property type="match status" value="1"/>
</dbReference>
<organism evidence="7 8">
    <name type="scientific">Chitinophaga terrae</name>
    <name type="common">ex Kim and Jung 2007</name>
    <dbReference type="NCBI Taxonomy" id="408074"/>
    <lineage>
        <taxon>Bacteria</taxon>
        <taxon>Pseudomonadati</taxon>
        <taxon>Bacteroidota</taxon>
        <taxon>Chitinophagia</taxon>
        <taxon>Chitinophagales</taxon>
        <taxon>Chitinophagaceae</taxon>
        <taxon>Chitinophaga</taxon>
    </lineage>
</organism>
<comment type="similarity">
    <text evidence="1">Belongs to the ABC transporter superfamily.</text>
</comment>
<dbReference type="OrthoDB" id="9801987at2"/>
<dbReference type="Pfam" id="PF00005">
    <property type="entry name" value="ABC_tran"/>
    <property type="match status" value="1"/>
</dbReference>
<feature type="domain" description="ABC transporter" evidence="6">
    <location>
        <begin position="10"/>
        <end position="240"/>
    </location>
</feature>
<dbReference type="InterPro" id="IPR003593">
    <property type="entry name" value="AAA+_ATPase"/>
</dbReference>
<dbReference type="InterPro" id="IPR003439">
    <property type="entry name" value="ABC_transporter-like_ATP-bd"/>
</dbReference>
<protein>
    <submittedName>
        <fullName evidence="7">Urea ABC transporter ATP-binding protein</fullName>
    </submittedName>
</protein>
<evidence type="ECO:0000313" key="8">
    <source>
        <dbReference type="Proteomes" id="UP000199656"/>
    </source>
</evidence>
<dbReference type="InterPro" id="IPR027417">
    <property type="entry name" value="P-loop_NTPase"/>
</dbReference>
<evidence type="ECO:0000256" key="4">
    <source>
        <dbReference type="ARBA" id="ARBA00022840"/>
    </source>
</evidence>
<dbReference type="PROSITE" id="PS50893">
    <property type="entry name" value="ABC_TRANSPORTER_2"/>
    <property type="match status" value="1"/>
</dbReference>
<evidence type="ECO:0000259" key="6">
    <source>
        <dbReference type="PROSITE" id="PS50893"/>
    </source>
</evidence>
<name>A0A1H4G9D0_9BACT</name>
<dbReference type="GO" id="GO:0015807">
    <property type="term" value="P:L-amino acid transport"/>
    <property type="evidence" value="ECO:0007669"/>
    <property type="project" value="TreeGrafter"/>
</dbReference>
<dbReference type="PANTHER" id="PTHR43820">
    <property type="entry name" value="HIGH-AFFINITY BRANCHED-CHAIN AMINO ACID TRANSPORT ATP-BINDING PROTEIN LIVF"/>
    <property type="match status" value="1"/>
</dbReference>
<sequence>MIHAFSAPVLVVDNLVAAYDQSIILRGTSLAMQKGAVTTVMGRNGVGKTTLLKTIMGLLPVQEGTVTFGNEDITFMPSHKKAKSGIAYVPQGREIIPKLTVYENLQLGLTAHKDKNAKVPEEEIYHLFPILKDFRKRAGGNLSGGQQQQLAIARALVSNPTLLLLDEPTEGIQPSIAQEIGCILQQLVKEKAISVLLVEQKIDFANQVSDHYYFMDRGKMVMDGAAEELKHTALEKHISV</sequence>
<evidence type="ECO:0000256" key="3">
    <source>
        <dbReference type="ARBA" id="ARBA00022741"/>
    </source>
</evidence>
<keyword evidence="2" id="KW-0813">Transport</keyword>
<evidence type="ECO:0000256" key="2">
    <source>
        <dbReference type="ARBA" id="ARBA00022448"/>
    </source>
</evidence>